<comment type="caution">
    <text evidence="2">The sequence shown here is derived from an EMBL/GenBank/DDBJ whole genome shotgun (WGS) entry which is preliminary data.</text>
</comment>
<accession>A0A0W1AQC4</accession>
<organism evidence="2 3">
    <name type="scientific">Paenibacillus etheri</name>
    <dbReference type="NCBI Taxonomy" id="1306852"/>
    <lineage>
        <taxon>Bacteria</taxon>
        <taxon>Bacillati</taxon>
        <taxon>Bacillota</taxon>
        <taxon>Bacilli</taxon>
        <taxon>Bacillales</taxon>
        <taxon>Paenibacillaceae</taxon>
        <taxon>Paenibacillus</taxon>
    </lineage>
</organism>
<keyword evidence="1" id="KW-0812">Transmembrane</keyword>
<sequence length="307" mass="34909">MKPNDLSQQADMIHKIKDLMNMTNLPEQDFSDTVMMQIKQLESIPTNPRKTLVITMKRLAIAICVIGLLSGFSYVANEWFNLRDKAGNPVMEVRSTNSKIPDWQTKILEQVKKQIAPGESAVVYFGSKEEITKQTTDQILWTTSPIKYRDHNAFIDAVQGPLANSRLFVQVPDGYEFEAGYIYMDYQPQSPEDNLQTFVETETGKEYAYGLRKAGSGIQSVTMNYKKGKDEIAYQVNFLRGVEKSKFFITKPSKDLITDVWGTDTYYDDHTLNWVERSEGGFMNYSLSGSAATKEQLVEFAKVILAH</sequence>
<name>A0A0W1AQC4_9BACL</name>
<keyword evidence="1" id="KW-0472">Membrane</keyword>
<dbReference type="Proteomes" id="UP000054709">
    <property type="component" value="Unassembled WGS sequence"/>
</dbReference>
<dbReference type="OrthoDB" id="2577173at2"/>
<keyword evidence="3" id="KW-1185">Reference proteome</keyword>
<protein>
    <recommendedName>
        <fullName evidence="4">DUF4367 domain-containing protein</fullName>
    </recommendedName>
</protein>
<evidence type="ECO:0000256" key="1">
    <source>
        <dbReference type="SAM" id="Phobius"/>
    </source>
</evidence>
<dbReference type="RefSeq" id="WP_060626591.1">
    <property type="nucleotide sequence ID" value="NZ_LCZJ02000054.1"/>
</dbReference>
<evidence type="ECO:0000313" key="2">
    <source>
        <dbReference type="EMBL" id="KTD83532.1"/>
    </source>
</evidence>
<evidence type="ECO:0000313" key="3">
    <source>
        <dbReference type="Proteomes" id="UP000054709"/>
    </source>
</evidence>
<keyword evidence="1" id="KW-1133">Transmembrane helix</keyword>
<gene>
    <name evidence="2" type="ORF">UQ64_01400</name>
</gene>
<proteinExistence type="predicted"/>
<dbReference type="EMBL" id="LCZJ02000054">
    <property type="protein sequence ID" value="KTD83532.1"/>
    <property type="molecule type" value="Genomic_DNA"/>
</dbReference>
<reference evidence="2 3" key="1">
    <citation type="journal article" date="2015" name="Int. Biodeterior. Biodegradation">
        <title>Physiological and genetic screening methods for the isolation of methyl tert-butyl ether-degrading bacteria for bioremediation purposes.</title>
        <authorList>
            <person name="Guisado I.M."/>
            <person name="Purswani J."/>
            <person name="Gonzalez Lopez J."/>
            <person name="Pozo C."/>
        </authorList>
    </citation>
    <scope>NUCLEOTIDE SEQUENCE [LARGE SCALE GENOMIC DNA]</scope>
    <source>
        <strain evidence="2 3">SH7</strain>
    </source>
</reference>
<feature type="transmembrane region" description="Helical" evidence="1">
    <location>
        <begin position="59"/>
        <end position="76"/>
    </location>
</feature>
<dbReference type="AlphaFoldDB" id="A0A0W1AQC4"/>
<evidence type="ECO:0008006" key="4">
    <source>
        <dbReference type="Google" id="ProtNLM"/>
    </source>
</evidence>